<sequence>MKYIKKVEGENVYLSLSIKEDLELYTKWLNDPKLNLSFGKSHDALTLQRQEAYINDYNDSDDKFFFVIVSKKTKEAIGIGILYDISYVHGKSTMGILIDEKYQSKGYGKEASKLLLEFAFNILNLNNMMLYAIEFNEKAIEMYKSIGFKVIGKRRNAYPINNQTYDEIYLDILKEEYNALK</sequence>
<protein>
    <submittedName>
        <fullName evidence="2">Protein N-acetyltransferase, RimJ/RimL family</fullName>
    </submittedName>
</protein>
<feature type="domain" description="N-acetyltransferase" evidence="1">
    <location>
        <begin position="12"/>
        <end position="171"/>
    </location>
</feature>
<dbReference type="EMBL" id="FOTL01000010">
    <property type="protein sequence ID" value="SFL42528.1"/>
    <property type="molecule type" value="Genomic_DNA"/>
</dbReference>
<accession>A0A1I4HJN5</accession>
<dbReference type="PROSITE" id="PS51186">
    <property type="entry name" value="GNAT"/>
    <property type="match status" value="1"/>
</dbReference>
<dbReference type="PANTHER" id="PTHR43415:SF3">
    <property type="entry name" value="GNAT-FAMILY ACETYLTRANSFERASE"/>
    <property type="match status" value="1"/>
</dbReference>
<gene>
    <name evidence="2" type="ORF">SAMN02910297_00850</name>
</gene>
<keyword evidence="2" id="KW-0808">Transferase</keyword>
<evidence type="ECO:0000313" key="3">
    <source>
        <dbReference type="Proteomes" id="UP000183442"/>
    </source>
</evidence>
<dbReference type="GO" id="GO:0016747">
    <property type="term" value="F:acyltransferase activity, transferring groups other than amino-acyl groups"/>
    <property type="evidence" value="ECO:0007669"/>
    <property type="project" value="InterPro"/>
</dbReference>
<dbReference type="PANTHER" id="PTHR43415">
    <property type="entry name" value="SPERMIDINE N(1)-ACETYLTRANSFERASE"/>
    <property type="match status" value="1"/>
</dbReference>
<dbReference type="Proteomes" id="UP000183442">
    <property type="component" value="Unassembled WGS sequence"/>
</dbReference>
<dbReference type="OrthoDB" id="120213at2157"/>
<name>A0A1I4HJN5_METOL</name>
<dbReference type="RefSeq" id="WP_074798345.1">
    <property type="nucleotide sequence ID" value="NZ_FOTL01000010.1"/>
</dbReference>
<dbReference type="SUPFAM" id="SSF55729">
    <property type="entry name" value="Acyl-CoA N-acyltransferases (Nat)"/>
    <property type="match status" value="1"/>
</dbReference>
<organism evidence="2 3">
    <name type="scientific">Methanobrevibacter olleyae</name>
    <dbReference type="NCBI Taxonomy" id="294671"/>
    <lineage>
        <taxon>Archaea</taxon>
        <taxon>Methanobacteriati</taxon>
        <taxon>Methanobacteriota</taxon>
        <taxon>Methanomada group</taxon>
        <taxon>Methanobacteria</taxon>
        <taxon>Methanobacteriales</taxon>
        <taxon>Methanobacteriaceae</taxon>
        <taxon>Methanobrevibacter</taxon>
    </lineage>
</organism>
<dbReference type="Gene3D" id="3.40.630.30">
    <property type="match status" value="1"/>
</dbReference>
<evidence type="ECO:0000259" key="1">
    <source>
        <dbReference type="PROSITE" id="PS51186"/>
    </source>
</evidence>
<evidence type="ECO:0000313" key="2">
    <source>
        <dbReference type="EMBL" id="SFL42528.1"/>
    </source>
</evidence>
<reference evidence="3" key="1">
    <citation type="submission" date="2016-10" db="EMBL/GenBank/DDBJ databases">
        <authorList>
            <person name="Varghese N."/>
        </authorList>
    </citation>
    <scope>NUCLEOTIDE SEQUENCE [LARGE SCALE GENOMIC DNA]</scope>
    <source>
        <strain evidence="3">DSM 16632</strain>
    </source>
</reference>
<dbReference type="InterPro" id="IPR000182">
    <property type="entry name" value="GNAT_dom"/>
</dbReference>
<dbReference type="InterPro" id="IPR016181">
    <property type="entry name" value="Acyl_CoA_acyltransferase"/>
</dbReference>
<proteinExistence type="predicted"/>
<dbReference type="Pfam" id="PF13420">
    <property type="entry name" value="Acetyltransf_4"/>
    <property type="match status" value="1"/>
</dbReference>
<dbReference type="AlphaFoldDB" id="A0A1I4HJN5"/>